<dbReference type="Proteomes" id="UP000177507">
    <property type="component" value="Unassembled WGS sequence"/>
</dbReference>
<accession>A0A1F8EWY4</accession>
<feature type="transmembrane region" description="Helical" evidence="6">
    <location>
        <begin position="12"/>
        <end position="38"/>
    </location>
</feature>
<protein>
    <recommendedName>
        <fullName evidence="9">AI-2E family transporter</fullName>
    </recommendedName>
</protein>
<dbReference type="PANTHER" id="PTHR21716">
    <property type="entry name" value="TRANSMEMBRANE PROTEIN"/>
    <property type="match status" value="1"/>
</dbReference>
<dbReference type="EMBL" id="MGJI01000019">
    <property type="protein sequence ID" value="OGN04536.1"/>
    <property type="molecule type" value="Genomic_DNA"/>
</dbReference>
<evidence type="ECO:0000313" key="8">
    <source>
        <dbReference type="Proteomes" id="UP000177507"/>
    </source>
</evidence>
<evidence type="ECO:0000256" key="5">
    <source>
        <dbReference type="ARBA" id="ARBA00023136"/>
    </source>
</evidence>
<proteinExistence type="inferred from homology"/>
<evidence type="ECO:0000256" key="6">
    <source>
        <dbReference type="SAM" id="Phobius"/>
    </source>
</evidence>
<feature type="transmembrane region" description="Helical" evidence="6">
    <location>
        <begin position="50"/>
        <end position="72"/>
    </location>
</feature>
<feature type="transmembrane region" description="Helical" evidence="6">
    <location>
        <begin position="276"/>
        <end position="294"/>
    </location>
</feature>
<dbReference type="PANTHER" id="PTHR21716:SF62">
    <property type="entry name" value="TRANSPORT PROTEIN YDBI-RELATED"/>
    <property type="match status" value="1"/>
</dbReference>
<feature type="transmembrane region" description="Helical" evidence="6">
    <location>
        <begin position="190"/>
        <end position="209"/>
    </location>
</feature>
<name>A0A1F8EWY4_9BACT</name>
<keyword evidence="3 6" id="KW-0812">Transmembrane</keyword>
<evidence type="ECO:0000313" key="7">
    <source>
        <dbReference type="EMBL" id="OGN04536.1"/>
    </source>
</evidence>
<comment type="similarity">
    <text evidence="2">Belongs to the autoinducer-2 exporter (AI-2E) (TC 2.A.86) family.</text>
</comment>
<comment type="subcellular location">
    <subcellularLocation>
        <location evidence="1">Membrane</location>
        <topology evidence="1">Multi-pass membrane protein</topology>
    </subcellularLocation>
</comment>
<sequence>MIFIILALVFLYLVRDVIVILFFAIIIASAIGPFASWLESKKLPRLLGVLILYVAFFGLIIFLLSLVVPFVAAELSQLTGALPDFVSSLSGALEEAQQTTSSRYFDFFSEIQNLLDSFSQFLFAYSQSAFSLIINIFGGALSFIAIIIISFYLAVMKRGIIGFITSVIPEKYEQYVISLWRRAEFKVGRWLQGQLLLALSVGLMVFVGLSMMNVKYALLLGILAMILEIVPIVGPVISAVPGVILAFSQSPTLGLWVLVFYIAVQQIENHIFTPLILGKTVGLNPVVVIIALLIGGKIAGILGILLAVPVAVIIVEILDDLAKQKESRRSGGTQ</sequence>
<keyword evidence="4 6" id="KW-1133">Transmembrane helix</keyword>
<evidence type="ECO:0008006" key="9">
    <source>
        <dbReference type="Google" id="ProtNLM"/>
    </source>
</evidence>
<evidence type="ECO:0000256" key="4">
    <source>
        <dbReference type="ARBA" id="ARBA00022989"/>
    </source>
</evidence>
<gene>
    <name evidence="7" type="ORF">A2831_00750</name>
</gene>
<evidence type="ECO:0000256" key="2">
    <source>
        <dbReference type="ARBA" id="ARBA00009773"/>
    </source>
</evidence>
<dbReference type="Pfam" id="PF01594">
    <property type="entry name" value="AI-2E_transport"/>
    <property type="match status" value="1"/>
</dbReference>
<keyword evidence="5 6" id="KW-0472">Membrane</keyword>
<dbReference type="STRING" id="1802668.A2831_00750"/>
<dbReference type="AlphaFoldDB" id="A0A1F8EWY4"/>
<feature type="transmembrane region" description="Helical" evidence="6">
    <location>
        <begin position="132"/>
        <end position="155"/>
    </location>
</feature>
<feature type="transmembrane region" description="Helical" evidence="6">
    <location>
        <begin position="300"/>
        <end position="318"/>
    </location>
</feature>
<evidence type="ECO:0000256" key="3">
    <source>
        <dbReference type="ARBA" id="ARBA00022692"/>
    </source>
</evidence>
<dbReference type="GO" id="GO:0016020">
    <property type="term" value="C:membrane"/>
    <property type="evidence" value="ECO:0007669"/>
    <property type="project" value="UniProtKB-SubCell"/>
</dbReference>
<reference evidence="7 8" key="1">
    <citation type="journal article" date="2016" name="Nat. Commun.">
        <title>Thousands of microbial genomes shed light on interconnected biogeochemical processes in an aquifer system.</title>
        <authorList>
            <person name="Anantharaman K."/>
            <person name="Brown C.T."/>
            <person name="Hug L.A."/>
            <person name="Sharon I."/>
            <person name="Castelle C.J."/>
            <person name="Probst A.J."/>
            <person name="Thomas B.C."/>
            <person name="Singh A."/>
            <person name="Wilkins M.J."/>
            <person name="Karaoz U."/>
            <person name="Brodie E.L."/>
            <person name="Williams K.H."/>
            <person name="Hubbard S.S."/>
            <person name="Banfield J.F."/>
        </authorList>
    </citation>
    <scope>NUCLEOTIDE SEQUENCE [LARGE SCALE GENOMIC DNA]</scope>
</reference>
<feature type="transmembrane region" description="Helical" evidence="6">
    <location>
        <begin position="243"/>
        <end position="264"/>
    </location>
</feature>
<evidence type="ECO:0000256" key="1">
    <source>
        <dbReference type="ARBA" id="ARBA00004141"/>
    </source>
</evidence>
<dbReference type="InterPro" id="IPR002549">
    <property type="entry name" value="AI-2E-like"/>
</dbReference>
<feature type="transmembrane region" description="Helical" evidence="6">
    <location>
        <begin position="216"/>
        <end position="237"/>
    </location>
</feature>
<dbReference type="GO" id="GO:0055085">
    <property type="term" value="P:transmembrane transport"/>
    <property type="evidence" value="ECO:0007669"/>
    <property type="project" value="TreeGrafter"/>
</dbReference>
<organism evidence="7 8">
    <name type="scientific">Candidatus Yanofskybacteria bacterium RIFCSPHIGHO2_01_FULL_44_17</name>
    <dbReference type="NCBI Taxonomy" id="1802668"/>
    <lineage>
        <taxon>Bacteria</taxon>
        <taxon>Candidatus Yanofskyibacteriota</taxon>
    </lineage>
</organism>
<comment type="caution">
    <text evidence="7">The sequence shown here is derived from an EMBL/GenBank/DDBJ whole genome shotgun (WGS) entry which is preliminary data.</text>
</comment>